<accession>A0ABV5LWY0</accession>
<dbReference type="EC" id="2.4.-.-" evidence="1"/>
<dbReference type="SUPFAM" id="SSF53756">
    <property type="entry name" value="UDP-Glycosyltransferase/glycogen phosphorylase"/>
    <property type="match status" value="1"/>
</dbReference>
<name>A0ABV5LWY0_9ACTN</name>
<keyword evidence="2" id="KW-1185">Reference proteome</keyword>
<reference evidence="1 2" key="1">
    <citation type="submission" date="2024-09" db="EMBL/GenBank/DDBJ databases">
        <authorList>
            <person name="Sun Q."/>
            <person name="Mori K."/>
        </authorList>
    </citation>
    <scope>NUCLEOTIDE SEQUENCE [LARGE SCALE GENOMIC DNA]</scope>
    <source>
        <strain evidence="1 2">TISTR 1856</strain>
    </source>
</reference>
<dbReference type="GO" id="GO:0016757">
    <property type="term" value="F:glycosyltransferase activity"/>
    <property type="evidence" value="ECO:0007669"/>
    <property type="project" value="UniProtKB-KW"/>
</dbReference>
<evidence type="ECO:0000313" key="2">
    <source>
        <dbReference type="Proteomes" id="UP001589748"/>
    </source>
</evidence>
<keyword evidence="1" id="KW-0808">Transferase</keyword>
<dbReference type="Pfam" id="PF13692">
    <property type="entry name" value="Glyco_trans_1_4"/>
    <property type="match status" value="1"/>
</dbReference>
<sequence>MPSHSSSPTRDVLVYGSSPWDETWLTEHFLSDALGRVEVDGRRVRVLFVDPAFSLLTPFRRASGLAALRSAVGLVLDPRRRVEGGGDVTVLRTTSLPPKENRWARRVSAPWRRLQVRRAIRAGGYDIGLVVTCAAFDESTEIPVGARTVAVVKDWLAAGAHLTGLSAETILERQRRTWARADVVCAISTRLQRRVAEEGVDARLLRHGSLRAAGPVPGTAPVPAPLAGLPRPLLGAVGRIDARWDLAALAAVAEQHPEGSLLLIGPVSPRLQGPARVALDALAARPNVHLLPAVANTELGAWTEAMDVTLVPYVDDPWQEFASPLKIWDYFRAGTPIAATGCPALGEFPAGLVHFRLPSRELAEAVEEALAEPAEHRARRTAYAAANTWDHRAAELLALAAPTP</sequence>
<proteinExistence type="predicted"/>
<comment type="caution">
    <text evidence="1">The sequence shown here is derived from an EMBL/GenBank/DDBJ whole genome shotgun (WGS) entry which is preliminary data.</text>
</comment>
<protein>
    <submittedName>
        <fullName evidence="1">Glycosyltransferase</fullName>
        <ecNumber evidence="1">2.4.-.-</ecNumber>
    </submittedName>
</protein>
<gene>
    <name evidence="1" type="ORF">ACFFVI_16190</name>
</gene>
<dbReference type="Gene3D" id="3.40.50.2000">
    <property type="entry name" value="Glycogen Phosphorylase B"/>
    <property type="match status" value="1"/>
</dbReference>
<keyword evidence="1" id="KW-0328">Glycosyltransferase</keyword>
<dbReference type="RefSeq" id="WP_380136852.1">
    <property type="nucleotide sequence ID" value="NZ_JBHLUI010000008.1"/>
</dbReference>
<evidence type="ECO:0000313" key="1">
    <source>
        <dbReference type="EMBL" id="MFB9378506.1"/>
    </source>
</evidence>
<dbReference type="EMBL" id="JBHMDM010000007">
    <property type="protein sequence ID" value="MFB9378506.1"/>
    <property type="molecule type" value="Genomic_DNA"/>
</dbReference>
<dbReference type="Proteomes" id="UP001589748">
    <property type="component" value="Unassembled WGS sequence"/>
</dbReference>
<organism evidence="1 2">
    <name type="scientific">Kineococcus gynurae</name>
    <dbReference type="NCBI Taxonomy" id="452979"/>
    <lineage>
        <taxon>Bacteria</taxon>
        <taxon>Bacillati</taxon>
        <taxon>Actinomycetota</taxon>
        <taxon>Actinomycetes</taxon>
        <taxon>Kineosporiales</taxon>
        <taxon>Kineosporiaceae</taxon>
        <taxon>Kineococcus</taxon>
    </lineage>
</organism>